<dbReference type="EMBL" id="KQ086392">
    <property type="protein sequence ID" value="KLO04967.1"/>
    <property type="molecule type" value="Genomic_DNA"/>
</dbReference>
<organism evidence="1 2">
    <name type="scientific">Schizopora paradoxa</name>
    <dbReference type="NCBI Taxonomy" id="27342"/>
    <lineage>
        <taxon>Eukaryota</taxon>
        <taxon>Fungi</taxon>
        <taxon>Dikarya</taxon>
        <taxon>Basidiomycota</taxon>
        <taxon>Agaricomycotina</taxon>
        <taxon>Agaricomycetes</taxon>
        <taxon>Hymenochaetales</taxon>
        <taxon>Schizoporaceae</taxon>
        <taxon>Schizopora</taxon>
    </lineage>
</organism>
<dbReference type="STRING" id="27342.A0A0H2R113"/>
<dbReference type="InParanoid" id="A0A0H2R113"/>
<dbReference type="SUPFAM" id="SSF56672">
    <property type="entry name" value="DNA/RNA polymerases"/>
    <property type="match status" value="1"/>
</dbReference>
<protein>
    <submittedName>
        <fullName evidence="1">Uncharacterized protein</fullName>
    </submittedName>
</protein>
<feature type="non-terminal residue" evidence="1">
    <location>
        <position position="1"/>
    </location>
</feature>
<dbReference type="InterPro" id="IPR043502">
    <property type="entry name" value="DNA/RNA_pol_sf"/>
</dbReference>
<accession>A0A0H2R113</accession>
<dbReference type="AlphaFoldDB" id="A0A0H2R113"/>
<evidence type="ECO:0000313" key="1">
    <source>
        <dbReference type="EMBL" id="KLO04967.1"/>
    </source>
</evidence>
<sequence length="81" mass="9240">GIRRFIWEHAVDVHRIMHRVKHAGATFAPLKVQTCKPEVVILGQKCTPEGRRPDDSKIEKILKWPPLRTTKDVRGFLGLCG</sequence>
<proteinExistence type="predicted"/>
<evidence type="ECO:0000313" key="2">
    <source>
        <dbReference type="Proteomes" id="UP000053477"/>
    </source>
</evidence>
<dbReference type="Proteomes" id="UP000053477">
    <property type="component" value="Unassembled WGS sequence"/>
</dbReference>
<keyword evidence="2" id="KW-1185">Reference proteome</keyword>
<name>A0A0H2R113_9AGAM</name>
<reference evidence="1 2" key="1">
    <citation type="submission" date="2015-04" db="EMBL/GenBank/DDBJ databases">
        <title>Complete genome sequence of Schizopora paradoxa KUC8140, a cosmopolitan wood degrader in East Asia.</title>
        <authorList>
            <consortium name="DOE Joint Genome Institute"/>
            <person name="Min B."/>
            <person name="Park H."/>
            <person name="Jang Y."/>
            <person name="Kim J.-J."/>
            <person name="Kim K.H."/>
            <person name="Pangilinan J."/>
            <person name="Lipzen A."/>
            <person name="Riley R."/>
            <person name="Grigoriev I.V."/>
            <person name="Spatafora J.W."/>
            <person name="Choi I.-G."/>
        </authorList>
    </citation>
    <scope>NUCLEOTIDE SEQUENCE [LARGE SCALE GENOMIC DNA]</scope>
    <source>
        <strain evidence="1 2">KUC8140</strain>
    </source>
</reference>
<feature type="non-terminal residue" evidence="1">
    <location>
        <position position="81"/>
    </location>
</feature>
<dbReference type="OrthoDB" id="3193212at2759"/>
<gene>
    <name evidence="1" type="ORF">SCHPADRAFT_798090</name>
</gene>